<dbReference type="PROSITE" id="PS51485">
    <property type="entry name" value="PHYTOCYANIN"/>
    <property type="match status" value="1"/>
</dbReference>
<name>A0A8T3B7I7_DENNO</name>
<dbReference type="GO" id="GO:0009055">
    <property type="term" value="F:electron transfer activity"/>
    <property type="evidence" value="ECO:0007669"/>
    <property type="project" value="InterPro"/>
</dbReference>
<dbReference type="FunFam" id="2.60.40.420:FF:000013">
    <property type="entry name" value="basic blue protein-like"/>
    <property type="match status" value="1"/>
</dbReference>
<accession>A0A8T3B7I7</accession>
<keyword evidence="5" id="KW-1133">Transmembrane helix</keyword>
<keyword evidence="3" id="KW-1015">Disulfide bond</keyword>
<keyword evidence="8" id="KW-1185">Reference proteome</keyword>
<keyword evidence="2" id="KW-0186">Copper</keyword>
<dbReference type="EMBL" id="JAGYWB010000010">
    <property type="protein sequence ID" value="KAI0507420.1"/>
    <property type="molecule type" value="Genomic_DNA"/>
</dbReference>
<reference evidence="7" key="1">
    <citation type="journal article" date="2022" name="Front. Genet.">
        <title>Chromosome-Scale Assembly of the Dendrobium nobile Genome Provides Insights Into the Molecular Mechanism of the Biosynthesis of the Medicinal Active Ingredient of Dendrobium.</title>
        <authorList>
            <person name="Xu Q."/>
            <person name="Niu S.-C."/>
            <person name="Li K.-L."/>
            <person name="Zheng P.-J."/>
            <person name="Zhang X.-J."/>
            <person name="Jia Y."/>
            <person name="Liu Y."/>
            <person name="Niu Y.-X."/>
            <person name="Yu L.-H."/>
            <person name="Chen D.-F."/>
            <person name="Zhang G.-Q."/>
        </authorList>
    </citation>
    <scope>NUCLEOTIDE SEQUENCE</scope>
    <source>
        <tissue evidence="7">Leaf</tissue>
    </source>
</reference>
<organism evidence="7 8">
    <name type="scientific">Dendrobium nobile</name>
    <name type="common">Orchid</name>
    <dbReference type="NCBI Taxonomy" id="94219"/>
    <lineage>
        <taxon>Eukaryota</taxon>
        <taxon>Viridiplantae</taxon>
        <taxon>Streptophyta</taxon>
        <taxon>Embryophyta</taxon>
        <taxon>Tracheophyta</taxon>
        <taxon>Spermatophyta</taxon>
        <taxon>Magnoliopsida</taxon>
        <taxon>Liliopsida</taxon>
        <taxon>Asparagales</taxon>
        <taxon>Orchidaceae</taxon>
        <taxon>Epidendroideae</taxon>
        <taxon>Malaxideae</taxon>
        <taxon>Dendrobiinae</taxon>
        <taxon>Dendrobium</taxon>
    </lineage>
</organism>
<gene>
    <name evidence="7" type="ORF">KFK09_013545</name>
</gene>
<protein>
    <recommendedName>
        <fullName evidence="4">Plantacyanin</fullName>
    </recommendedName>
</protein>
<keyword evidence="5" id="KW-0812">Transmembrane</keyword>
<dbReference type="PANTHER" id="PTHR33021:SF193">
    <property type="entry name" value="OS06G0218600 PROTEIN"/>
    <property type="match status" value="1"/>
</dbReference>
<keyword evidence="1" id="KW-0479">Metal-binding</keyword>
<dbReference type="GO" id="GO:0005886">
    <property type="term" value="C:plasma membrane"/>
    <property type="evidence" value="ECO:0007669"/>
    <property type="project" value="TreeGrafter"/>
</dbReference>
<dbReference type="Proteomes" id="UP000829196">
    <property type="component" value="Unassembled WGS sequence"/>
</dbReference>
<evidence type="ECO:0000313" key="7">
    <source>
        <dbReference type="EMBL" id="KAI0507420.1"/>
    </source>
</evidence>
<dbReference type="SUPFAM" id="SSF49503">
    <property type="entry name" value="Cupredoxins"/>
    <property type="match status" value="1"/>
</dbReference>
<proteinExistence type="predicted"/>
<evidence type="ECO:0000256" key="2">
    <source>
        <dbReference type="ARBA" id="ARBA00023008"/>
    </source>
</evidence>
<evidence type="ECO:0000256" key="4">
    <source>
        <dbReference type="ARBA" id="ARBA00082491"/>
    </source>
</evidence>
<evidence type="ECO:0000256" key="1">
    <source>
        <dbReference type="ARBA" id="ARBA00022723"/>
    </source>
</evidence>
<sequence>MAQGKGGATQASLAIGLMILALLLLNGELAKSEKFTVGDHHGWGFNVKNWPKDKTFHAGDILEFKYKKRHHNVVKVDLNGYANCTTDKAISTYDSGHDHIKLARGTHYFICGIADHCKVFEAMGNDVVGARDPVVFAGGNRWCGFRDGFLGFDLH</sequence>
<dbReference type="InterPro" id="IPR008972">
    <property type="entry name" value="Cupredoxin"/>
</dbReference>
<keyword evidence="5" id="KW-0472">Membrane</keyword>
<dbReference type="AlphaFoldDB" id="A0A8T3B7I7"/>
<dbReference type="GO" id="GO:0046872">
    <property type="term" value="F:metal ion binding"/>
    <property type="evidence" value="ECO:0007669"/>
    <property type="project" value="UniProtKB-KW"/>
</dbReference>
<evidence type="ECO:0000256" key="3">
    <source>
        <dbReference type="ARBA" id="ARBA00023157"/>
    </source>
</evidence>
<dbReference type="Pfam" id="PF02298">
    <property type="entry name" value="Cu_bind_like"/>
    <property type="match status" value="1"/>
</dbReference>
<evidence type="ECO:0000256" key="5">
    <source>
        <dbReference type="SAM" id="Phobius"/>
    </source>
</evidence>
<evidence type="ECO:0000259" key="6">
    <source>
        <dbReference type="PROSITE" id="PS51485"/>
    </source>
</evidence>
<feature type="transmembrane region" description="Helical" evidence="5">
    <location>
        <begin position="6"/>
        <end position="25"/>
    </location>
</feature>
<dbReference type="SMR" id="A0A8T3B7I7"/>
<dbReference type="PANTHER" id="PTHR33021">
    <property type="entry name" value="BLUE COPPER PROTEIN"/>
    <property type="match status" value="1"/>
</dbReference>
<comment type="caution">
    <text evidence="7">The sequence shown here is derived from an EMBL/GenBank/DDBJ whole genome shotgun (WGS) entry which is preliminary data.</text>
</comment>
<feature type="domain" description="Phytocyanin" evidence="6">
    <location>
        <begin position="33"/>
        <end position="129"/>
    </location>
</feature>
<dbReference type="InterPro" id="IPR003245">
    <property type="entry name" value="Phytocyanin_dom"/>
</dbReference>
<dbReference type="Gene3D" id="2.60.40.420">
    <property type="entry name" value="Cupredoxins - blue copper proteins"/>
    <property type="match status" value="1"/>
</dbReference>
<dbReference type="InterPro" id="IPR039391">
    <property type="entry name" value="Phytocyanin-like"/>
</dbReference>
<evidence type="ECO:0000313" key="8">
    <source>
        <dbReference type="Proteomes" id="UP000829196"/>
    </source>
</evidence>
<dbReference type="OrthoDB" id="2011645at2759"/>